<dbReference type="Proteomes" id="UP000467840">
    <property type="component" value="Chromosome 15"/>
</dbReference>
<reference evidence="2 3" key="1">
    <citation type="journal article" date="2020" name="Mol. Plant">
        <title>The Chromosome-Based Rubber Tree Genome Provides New Insights into Spurge Genome Evolution and Rubber Biosynthesis.</title>
        <authorList>
            <person name="Liu J."/>
            <person name="Shi C."/>
            <person name="Shi C.C."/>
            <person name="Li W."/>
            <person name="Zhang Q.J."/>
            <person name="Zhang Y."/>
            <person name="Li K."/>
            <person name="Lu H.F."/>
            <person name="Shi C."/>
            <person name="Zhu S.T."/>
            <person name="Xiao Z.Y."/>
            <person name="Nan H."/>
            <person name="Yue Y."/>
            <person name="Zhu X.G."/>
            <person name="Wu Y."/>
            <person name="Hong X.N."/>
            <person name="Fan G.Y."/>
            <person name="Tong Y."/>
            <person name="Zhang D."/>
            <person name="Mao C.L."/>
            <person name="Liu Y.L."/>
            <person name="Hao S.J."/>
            <person name="Liu W.Q."/>
            <person name="Lv M.Q."/>
            <person name="Zhang H.B."/>
            <person name="Liu Y."/>
            <person name="Hu-Tang G.R."/>
            <person name="Wang J.P."/>
            <person name="Wang J.H."/>
            <person name="Sun Y.H."/>
            <person name="Ni S.B."/>
            <person name="Chen W.B."/>
            <person name="Zhang X.C."/>
            <person name="Jiao Y.N."/>
            <person name="Eichler E.E."/>
            <person name="Li G.H."/>
            <person name="Liu X."/>
            <person name="Gao L.Z."/>
        </authorList>
    </citation>
    <scope>NUCLEOTIDE SEQUENCE [LARGE SCALE GENOMIC DNA]</scope>
    <source>
        <strain evidence="3">cv. GT1</strain>
        <tissue evidence="2">Leaf</tissue>
    </source>
</reference>
<accession>A0A6A6MTR2</accession>
<feature type="region of interest" description="Disordered" evidence="1">
    <location>
        <begin position="26"/>
        <end position="83"/>
    </location>
</feature>
<evidence type="ECO:0000256" key="1">
    <source>
        <dbReference type="SAM" id="MobiDB-lite"/>
    </source>
</evidence>
<dbReference type="PANTHER" id="PTHR35511">
    <property type="entry name" value="A-KINASE ANCHOR-LIKE PROTEIN"/>
    <property type="match status" value="1"/>
</dbReference>
<keyword evidence="3" id="KW-1185">Reference proteome</keyword>
<evidence type="ECO:0000313" key="2">
    <source>
        <dbReference type="EMBL" id="KAF2316554.1"/>
    </source>
</evidence>
<feature type="compositionally biased region" description="Basic and acidic residues" evidence="1">
    <location>
        <begin position="26"/>
        <end position="48"/>
    </location>
</feature>
<proteinExistence type="predicted"/>
<evidence type="ECO:0000313" key="3">
    <source>
        <dbReference type="Proteomes" id="UP000467840"/>
    </source>
</evidence>
<feature type="compositionally biased region" description="Basic and acidic residues" evidence="1">
    <location>
        <begin position="56"/>
        <end position="73"/>
    </location>
</feature>
<comment type="caution">
    <text evidence="2">The sequence shown here is derived from an EMBL/GenBank/DDBJ whole genome shotgun (WGS) entry which is preliminary data.</text>
</comment>
<dbReference type="AlphaFoldDB" id="A0A6A6MTR2"/>
<name>A0A6A6MTR2_HEVBR</name>
<organism evidence="2 3">
    <name type="scientific">Hevea brasiliensis</name>
    <name type="common">Para rubber tree</name>
    <name type="synonym">Siphonia brasiliensis</name>
    <dbReference type="NCBI Taxonomy" id="3981"/>
    <lineage>
        <taxon>Eukaryota</taxon>
        <taxon>Viridiplantae</taxon>
        <taxon>Streptophyta</taxon>
        <taxon>Embryophyta</taxon>
        <taxon>Tracheophyta</taxon>
        <taxon>Spermatophyta</taxon>
        <taxon>Magnoliopsida</taxon>
        <taxon>eudicotyledons</taxon>
        <taxon>Gunneridae</taxon>
        <taxon>Pentapetalae</taxon>
        <taxon>rosids</taxon>
        <taxon>fabids</taxon>
        <taxon>Malpighiales</taxon>
        <taxon>Euphorbiaceae</taxon>
        <taxon>Crotonoideae</taxon>
        <taxon>Micrandreae</taxon>
        <taxon>Hevea</taxon>
    </lineage>
</organism>
<sequence>MDESCEISDATGISLETDKIEKPCFRVGEEETSREDRISNKVEEKTTNAKEISCLQKDEEDRPKENEDVEHKQASIVEASSESPIKLSEKIEIPNMSVDELNATHSLEQGTGVVEGEELGGVTDFEPQDQVKEEEKSVEIDTIIDDGIPKVEDLGTETSQIEVAASLAEGSETTQDIHQEERTSDGTLENQISREIELEMMISTGKQDVPLVLQEPVVQTTQVIEVGGSQTVYDTDVDSDVKGVEHGAQNIVDEKDGKAIEETVSRIRVKFSLFDMMQNPREKGKQLEN</sequence>
<dbReference type="EMBL" id="JAAGAX010000005">
    <property type="protein sequence ID" value="KAF2316554.1"/>
    <property type="molecule type" value="Genomic_DNA"/>
</dbReference>
<protein>
    <submittedName>
        <fullName evidence="2">Uncharacterized protein</fullName>
    </submittedName>
</protein>
<dbReference type="PANTHER" id="PTHR35511:SF2">
    <property type="entry name" value="A-KINASE ANCHOR-LIKE PROTEIN"/>
    <property type="match status" value="1"/>
</dbReference>
<gene>
    <name evidence="2" type="ORF">GH714_041895</name>
</gene>